<dbReference type="PROSITE" id="PS51257">
    <property type="entry name" value="PROKAR_LIPOPROTEIN"/>
    <property type="match status" value="1"/>
</dbReference>
<dbReference type="RefSeq" id="WP_067016327.1">
    <property type="nucleotide sequence ID" value="NZ_FLOB01000004.1"/>
</dbReference>
<protein>
    <recommendedName>
        <fullName evidence="4">Lipoprotein</fullName>
    </recommendedName>
</protein>
<keyword evidence="3" id="KW-1185">Reference proteome</keyword>
<gene>
    <name evidence="2" type="ORF">MSP8886_02207</name>
</gene>
<evidence type="ECO:0008006" key="4">
    <source>
        <dbReference type="Google" id="ProtNLM"/>
    </source>
</evidence>
<dbReference type="AlphaFoldDB" id="A0A1A8THV6"/>
<name>A0A1A8THV6_9GAMM</name>
<feature type="signal peptide" evidence="1">
    <location>
        <begin position="1"/>
        <end position="32"/>
    </location>
</feature>
<evidence type="ECO:0000313" key="2">
    <source>
        <dbReference type="EMBL" id="SBS31695.1"/>
    </source>
</evidence>
<organism evidence="2 3">
    <name type="scientific">Marinomonas spartinae</name>
    <dbReference type="NCBI Taxonomy" id="1792290"/>
    <lineage>
        <taxon>Bacteria</taxon>
        <taxon>Pseudomonadati</taxon>
        <taxon>Pseudomonadota</taxon>
        <taxon>Gammaproteobacteria</taxon>
        <taxon>Oceanospirillales</taxon>
        <taxon>Oceanospirillaceae</taxon>
        <taxon>Marinomonas</taxon>
    </lineage>
</organism>
<dbReference type="EMBL" id="FLOB01000004">
    <property type="protein sequence ID" value="SBS31695.1"/>
    <property type="molecule type" value="Genomic_DNA"/>
</dbReference>
<evidence type="ECO:0000256" key="1">
    <source>
        <dbReference type="SAM" id="SignalP"/>
    </source>
</evidence>
<feature type="chain" id="PRO_5008379046" description="Lipoprotein" evidence="1">
    <location>
        <begin position="33"/>
        <end position="188"/>
    </location>
</feature>
<reference evidence="2 3" key="1">
    <citation type="submission" date="2016-06" db="EMBL/GenBank/DDBJ databases">
        <authorList>
            <person name="Kjaerup R.B."/>
            <person name="Dalgaard T.S."/>
            <person name="Juul-Madsen H.R."/>
        </authorList>
    </citation>
    <scope>NUCLEOTIDE SEQUENCE [LARGE SCALE GENOMIC DNA]</scope>
    <source>
        <strain evidence="2 3">CECT 8886</strain>
    </source>
</reference>
<keyword evidence="1" id="KW-0732">Signal</keyword>
<dbReference type="Proteomes" id="UP000092544">
    <property type="component" value="Unassembled WGS sequence"/>
</dbReference>
<proteinExistence type="predicted"/>
<sequence>MFNRESIIKLLTLVLISLISCLSLSACSSLSANDDTKKPKKFRVQTEWGKYSFYNAQSQYLQNYGFAKKSICAISLMNSFSLNIDNIKGYVLEKNKREKKFEEVVNEGVNILKKSPLHSEVSNNKLHEFVYQNLLQNELLLSYISMTNKRAKENSENSNRSNFLIKIDDYKKFYEIYHCSSVLNYNIE</sequence>
<evidence type="ECO:0000313" key="3">
    <source>
        <dbReference type="Proteomes" id="UP000092544"/>
    </source>
</evidence>
<accession>A0A1A8THV6</accession>